<organism evidence="11 12">
    <name type="scientific">Breznakiella homolactica</name>
    <dbReference type="NCBI Taxonomy" id="2798577"/>
    <lineage>
        <taxon>Bacteria</taxon>
        <taxon>Pseudomonadati</taxon>
        <taxon>Spirochaetota</taxon>
        <taxon>Spirochaetia</taxon>
        <taxon>Spirochaetales</taxon>
        <taxon>Breznakiellaceae</taxon>
        <taxon>Breznakiella</taxon>
    </lineage>
</organism>
<keyword evidence="4 8" id="KW-0677">Repeat</keyword>
<dbReference type="Proteomes" id="UP000595917">
    <property type="component" value="Chromosome"/>
</dbReference>
<dbReference type="PANTHER" id="PTHR43034:SF2">
    <property type="entry name" value="ION-TRANSLOCATING OXIDOREDUCTASE COMPLEX SUBUNIT C"/>
    <property type="match status" value="1"/>
</dbReference>
<feature type="region of interest" description="Disordered" evidence="9">
    <location>
        <begin position="1"/>
        <end position="23"/>
    </location>
</feature>
<dbReference type="Gene3D" id="3.30.70.20">
    <property type="match status" value="1"/>
</dbReference>
<feature type="binding site" evidence="8">
    <location>
        <position position="416"/>
    </location>
    <ligand>
        <name>[4Fe-4S] cluster</name>
        <dbReference type="ChEBI" id="CHEBI:49883"/>
        <label>2</label>
    </ligand>
</feature>
<name>A0A7T7XP01_9SPIR</name>
<feature type="compositionally biased region" description="Basic and acidic residues" evidence="9">
    <location>
        <begin position="13"/>
        <end position="23"/>
    </location>
</feature>
<dbReference type="AlphaFoldDB" id="A0A7T7XP01"/>
<accession>A0A7T7XP01</accession>
<dbReference type="PROSITE" id="PS00198">
    <property type="entry name" value="4FE4S_FER_1"/>
    <property type="match status" value="1"/>
</dbReference>
<evidence type="ECO:0000313" key="11">
    <source>
        <dbReference type="EMBL" id="QQO09850.1"/>
    </source>
</evidence>
<keyword evidence="6 8" id="KW-0408">Iron</keyword>
<comment type="function">
    <text evidence="8">Part of a membrane-bound complex that couples electron transfer with translocation of ions across the membrane.</text>
</comment>
<dbReference type="PROSITE" id="PS51379">
    <property type="entry name" value="4FE4S_FER_2"/>
    <property type="match status" value="2"/>
</dbReference>
<evidence type="ECO:0000259" key="10">
    <source>
        <dbReference type="PROSITE" id="PS51379"/>
    </source>
</evidence>
<keyword evidence="8" id="KW-0472">Membrane</keyword>
<comment type="subcellular location">
    <subcellularLocation>
        <location evidence="8">Cell membrane</location>
        <topology evidence="8">Peripheral membrane protein</topology>
    </subcellularLocation>
</comment>
<feature type="binding site" evidence="8">
    <location>
        <position position="380"/>
    </location>
    <ligand>
        <name>[4Fe-4S] cluster</name>
        <dbReference type="ChEBI" id="CHEBI:49883"/>
        <label>1</label>
    </ligand>
</feature>
<comment type="subunit">
    <text evidence="8">The complex is composed of six subunits: RnfA, RnfB, RnfC, RnfD, RnfE and RnfG.</text>
</comment>
<dbReference type="SUPFAM" id="SSF46548">
    <property type="entry name" value="alpha-helical ferredoxin"/>
    <property type="match status" value="1"/>
</dbReference>
<feature type="binding site" evidence="8">
    <location>
        <position position="419"/>
    </location>
    <ligand>
        <name>[4Fe-4S] cluster</name>
        <dbReference type="ChEBI" id="CHEBI:49883"/>
        <label>2</label>
    </ligand>
</feature>
<proteinExistence type="inferred from homology"/>
<evidence type="ECO:0000256" key="6">
    <source>
        <dbReference type="ARBA" id="ARBA00023004"/>
    </source>
</evidence>
<sequence length="456" mass="48722">MATKTFKRGLSIPERKHATEGHPNERVPALKQVVIPIHQHFGAPNVSIVNVGDTVKRGQKIADAKDPGPMTVPVHASISGTVKKIEPRALSNNTNGLCIVIEAAPEDGPAEHDFMPPMDPFTVSKEDALARIREAGIIGMGGAGFPTHIKMSPPAGKNIDLLIINAAECEAYLTTDEVVMTEKTSQFIEGITMVMHITGVKQAVIGIEDNKEHLVPMLEKAVAENPRASGILVQPLKSKYPQGGEKMLITAITGREVPSGGLPMDVGCIVQNVGTLVAISEAFNEGKPLIERSLTVTGGACKTPKNIIAPIGAAVSDFPEDFMQVDTASLRKIVFGGPMMGVAVASTAVPIQKNTSGILLLTAKETPTFEESPCIRCARCINNCPCFLSPVLINNALEAQEIDTAQTAGLMDCIECGSCSYVCPARIKLVQRFRVGKQRFRAHQQAAQKAEAQNKK</sequence>
<dbReference type="InterPro" id="IPR010208">
    <property type="entry name" value="Ion_transpt_RnfC/RsxC"/>
</dbReference>
<dbReference type="NCBIfam" id="TIGR01945">
    <property type="entry name" value="rnfC"/>
    <property type="match status" value="1"/>
</dbReference>
<feature type="binding site" evidence="8">
    <location>
        <position position="423"/>
    </location>
    <ligand>
        <name>[4Fe-4S] cluster</name>
        <dbReference type="ChEBI" id="CHEBI:49883"/>
        <label>1</label>
    </ligand>
</feature>
<keyword evidence="2 8" id="KW-0004">4Fe-4S</keyword>
<feature type="domain" description="4Fe-4S ferredoxin-type" evidence="10">
    <location>
        <begin position="404"/>
        <end position="432"/>
    </location>
</feature>
<evidence type="ECO:0000256" key="4">
    <source>
        <dbReference type="ARBA" id="ARBA00022737"/>
    </source>
</evidence>
<dbReference type="GO" id="GO:0009055">
    <property type="term" value="F:electron transfer activity"/>
    <property type="evidence" value="ECO:0007669"/>
    <property type="project" value="InterPro"/>
</dbReference>
<comment type="cofactor">
    <cofactor evidence="8">
        <name>[4Fe-4S] cluster</name>
        <dbReference type="ChEBI" id="CHEBI:49883"/>
    </cofactor>
    <text evidence="8">Binds 2 [4Fe-4S] clusters per subunit.</text>
</comment>
<feature type="binding site" evidence="8">
    <location>
        <position position="384"/>
    </location>
    <ligand>
        <name>[4Fe-4S] cluster</name>
        <dbReference type="ChEBI" id="CHEBI:49883"/>
        <label>2</label>
    </ligand>
</feature>
<evidence type="ECO:0000256" key="3">
    <source>
        <dbReference type="ARBA" id="ARBA00022723"/>
    </source>
</evidence>
<dbReference type="NCBIfam" id="NF003454">
    <property type="entry name" value="PRK05035.1"/>
    <property type="match status" value="1"/>
</dbReference>
<keyword evidence="3 8" id="KW-0479">Metal-binding</keyword>
<evidence type="ECO:0000256" key="5">
    <source>
        <dbReference type="ARBA" id="ARBA00022982"/>
    </source>
</evidence>
<reference evidence="11" key="1">
    <citation type="submission" date="2021-01" db="EMBL/GenBank/DDBJ databases">
        <title>Description of Breznakiella homolactica.</title>
        <authorList>
            <person name="Song Y."/>
            <person name="Brune A."/>
        </authorList>
    </citation>
    <scope>NUCLEOTIDE SEQUENCE</scope>
    <source>
        <strain evidence="11">RmG30</strain>
    </source>
</reference>
<dbReference type="InterPro" id="IPR037225">
    <property type="entry name" value="Nuo51_FMN-bd_sf"/>
</dbReference>
<dbReference type="GO" id="GO:0051539">
    <property type="term" value="F:4 iron, 4 sulfur cluster binding"/>
    <property type="evidence" value="ECO:0007669"/>
    <property type="project" value="UniProtKB-KW"/>
</dbReference>
<keyword evidence="5 8" id="KW-0249">Electron transport</keyword>
<dbReference type="InterPro" id="IPR017896">
    <property type="entry name" value="4Fe4S_Fe-S-bd"/>
</dbReference>
<dbReference type="Pfam" id="PF13375">
    <property type="entry name" value="RnfC_N"/>
    <property type="match status" value="1"/>
</dbReference>
<feature type="domain" description="4Fe-4S ferredoxin-type" evidence="10">
    <location>
        <begin position="365"/>
        <end position="385"/>
    </location>
</feature>
<protein>
    <recommendedName>
        <fullName evidence="8">Ion-translocating oxidoreductase complex subunit C</fullName>
        <ecNumber evidence="8">7.-.-.-</ecNumber>
    </recommendedName>
    <alternativeName>
        <fullName evidence="8">Rnf electron transport complex subunit C</fullName>
    </alternativeName>
</protein>
<dbReference type="Gene3D" id="3.40.50.11540">
    <property type="entry name" value="NADH-ubiquinone oxidoreductase 51kDa subunit"/>
    <property type="match status" value="1"/>
</dbReference>
<keyword evidence="1 8" id="KW-0813">Transport</keyword>
<evidence type="ECO:0000256" key="1">
    <source>
        <dbReference type="ARBA" id="ARBA00022448"/>
    </source>
</evidence>
<evidence type="ECO:0000256" key="8">
    <source>
        <dbReference type="HAMAP-Rule" id="MF_00461"/>
    </source>
</evidence>
<dbReference type="GO" id="GO:0005886">
    <property type="term" value="C:plasma membrane"/>
    <property type="evidence" value="ECO:0007669"/>
    <property type="project" value="UniProtKB-SubCell"/>
</dbReference>
<dbReference type="GO" id="GO:0022900">
    <property type="term" value="P:electron transport chain"/>
    <property type="evidence" value="ECO:0007669"/>
    <property type="project" value="UniProtKB-UniRule"/>
</dbReference>
<keyword evidence="7 8" id="KW-0411">Iron-sulfur</keyword>
<evidence type="ECO:0000256" key="7">
    <source>
        <dbReference type="ARBA" id="ARBA00023014"/>
    </source>
</evidence>
<dbReference type="EC" id="7.-.-.-" evidence="8"/>
<evidence type="ECO:0000256" key="2">
    <source>
        <dbReference type="ARBA" id="ARBA00022485"/>
    </source>
</evidence>
<gene>
    <name evidence="11" type="primary">rsxC</name>
    <name evidence="8" type="synonym">rnfC</name>
    <name evidence="11" type="ORF">JFL75_02775</name>
</gene>
<evidence type="ECO:0000313" key="12">
    <source>
        <dbReference type="Proteomes" id="UP000595917"/>
    </source>
</evidence>
<dbReference type="Pfam" id="PF13237">
    <property type="entry name" value="Fer4_10"/>
    <property type="match status" value="1"/>
</dbReference>
<feature type="binding site" evidence="8">
    <location>
        <position position="377"/>
    </location>
    <ligand>
        <name>[4Fe-4S] cluster</name>
        <dbReference type="ChEBI" id="CHEBI:49883"/>
        <label>1</label>
    </ligand>
</feature>
<keyword evidence="8" id="KW-1003">Cell membrane</keyword>
<evidence type="ECO:0000256" key="9">
    <source>
        <dbReference type="SAM" id="MobiDB-lite"/>
    </source>
</evidence>
<dbReference type="KEGG" id="bhc:JFL75_02775"/>
<dbReference type="InterPro" id="IPR017900">
    <property type="entry name" value="4Fe4S_Fe_S_CS"/>
</dbReference>
<keyword evidence="8" id="KW-1278">Translocase</keyword>
<dbReference type="EMBL" id="CP067089">
    <property type="protein sequence ID" value="QQO09850.1"/>
    <property type="molecule type" value="Genomic_DNA"/>
</dbReference>
<feature type="binding site" evidence="8">
    <location>
        <position position="413"/>
    </location>
    <ligand>
        <name>[4Fe-4S] cluster</name>
        <dbReference type="ChEBI" id="CHEBI:49883"/>
        <label>2</label>
    </ligand>
</feature>
<dbReference type="InterPro" id="IPR026902">
    <property type="entry name" value="RnfC_N"/>
</dbReference>
<dbReference type="GO" id="GO:0046872">
    <property type="term" value="F:metal ion binding"/>
    <property type="evidence" value="ECO:0007669"/>
    <property type="project" value="UniProtKB-KW"/>
</dbReference>
<dbReference type="RefSeq" id="WP_215627154.1">
    <property type="nucleotide sequence ID" value="NZ_CP067089.2"/>
</dbReference>
<comment type="similarity">
    <text evidence="8">Belongs to the 4Fe4S bacterial-type ferredoxin family. RnfC subfamily.</text>
</comment>
<dbReference type="InterPro" id="IPR011538">
    <property type="entry name" value="Nuo51_FMN-bd"/>
</dbReference>
<dbReference type="HAMAP" id="MF_00461">
    <property type="entry name" value="RsxC_RnfC"/>
    <property type="match status" value="1"/>
</dbReference>
<keyword evidence="12" id="KW-1185">Reference proteome</keyword>
<dbReference type="Pfam" id="PF01512">
    <property type="entry name" value="Complex1_51K"/>
    <property type="match status" value="1"/>
</dbReference>
<dbReference type="SUPFAM" id="SSF142019">
    <property type="entry name" value="Nqo1 FMN-binding domain-like"/>
    <property type="match status" value="1"/>
</dbReference>
<dbReference type="PANTHER" id="PTHR43034">
    <property type="entry name" value="ION-TRANSLOCATING OXIDOREDUCTASE COMPLEX SUBUNIT C"/>
    <property type="match status" value="1"/>
</dbReference>
<feature type="binding site" evidence="8">
    <location>
        <position position="374"/>
    </location>
    <ligand>
        <name>[4Fe-4S] cluster</name>
        <dbReference type="ChEBI" id="CHEBI:49883"/>
        <label>1</label>
    </ligand>
</feature>